<dbReference type="InterPro" id="IPR033947">
    <property type="entry name" value="ETF_alpha_N"/>
</dbReference>
<dbReference type="STRING" id="1838280.A6M21_10615"/>
<dbReference type="InterPro" id="IPR001308">
    <property type="entry name" value="ETF_a/FixB"/>
</dbReference>
<dbReference type="InterPro" id="IPR014730">
    <property type="entry name" value="ETF_a/b_N"/>
</dbReference>
<dbReference type="InterPro" id="IPR014731">
    <property type="entry name" value="ETF_asu_C"/>
</dbReference>
<dbReference type="SMART" id="SM00893">
    <property type="entry name" value="ETF"/>
    <property type="match status" value="1"/>
</dbReference>
<evidence type="ECO:0000256" key="4">
    <source>
        <dbReference type="ARBA" id="ARBA00022827"/>
    </source>
</evidence>
<evidence type="ECO:0000256" key="2">
    <source>
        <dbReference type="ARBA" id="ARBA00022448"/>
    </source>
</evidence>
<dbReference type="PANTHER" id="PTHR43153">
    <property type="entry name" value="ELECTRON TRANSFER FLAVOPROTEIN ALPHA"/>
    <property type="match status" value="1"/>
</dbReference>
<sequence>MDIQNYKGVMVLGEQKDGHIRPVTFELLNRGRDLADKLGVELSCSILGNEIEDLTEIIYRGADKVFHVAGPALAGFLPGPYARALVRLVQEERPEIFIAAATTTGRTVMPLVAAGLKTGLTADCTLLDIDDKEKILLQTRPAIGGNIMATIKTPFTRPQMATVRPRSARPAHRDESRTGLISVKNYGDSPVSAVERFLAYVPDATQEVSIEDADIIVAGGKGLKTRDGFKLVEELARLLGAGVGASRDVVDLGWASYPHQIGLSGKTVSPKLYIAVGISGKVQHLAGMQTSETIVAINRDPEAQIFQVADFGIVGDAFEVLPELMGALKNAPGRRLREGSEDNAL</sequence>
<feature type="binding site" evidence="6">
    <location>
        <begin position="277"/>
        <end position="284"/>
    </location>
    <ligand>
        <name>FAD</name>
        <dbReference type="ChEBI" id="CHEBI:57692"/>
    </ligand>
</feature>
<dbReference type="PROSITE" id="PS00696">
    <property type="entry name" value="ETF_ALPHA"/>
    <property type="match status" value="1"/>
</dbReference>
<dbReference type="Pfam" id="PF00766">
    <property type="entry name" value="ETF_alpha"/>
    <property type="match status" value="1"/>
</dbReference>
<dbReference type="InterPro" id="IPR014729">
    <property type="entry name" value="Rossmann-like_a/b/a_fold"/>
</dbReference>
<keyword evidence="2" id="KW-0813">Transport</keyword>
<dbReference type="Gene3D" id="3.40.50.620">
    <property type="entry name" value="HUPs"/>
    <property type="match status" value="1"/>
</dbReference>
<accession>A0A1B7LEE0</accession>
<keyword evidence="5" id="KW-0249">Electron transport</keyword>
<evidence type="ECO:0000256" key="6">
    <source>
        <dbReference type="PIRSR" id="PIRSR000089-1"/>
    </source>
</evidence>
<dbReference type="GO" id="GO:0033539">
    <property type="term" value="P:fatty acid beta-oxidation using acyl-CoA dehydrogenase"/>
    <property type="evidence" value="ECO:0007669"/>
    <property type="project" value="TreeGrafter"/>
</dbReference>
<comment type="cofactor">
    <cofactor evidence="6">
        <name>FAD</name>
        <dbReference type="ChEBI" id="CHEBI:57692"/>
    </cofactor>
    <text evidence="6">Binds 1 FAD per dimer.</text>
</comment>
<name>A0A1B7LEE0_9FIRM</name>
<dbReference type="InterPro" id="IPR029035">
    <property type="entry name" value="DHS-like_NAD/FAD-binding_dom"/>
</dbReference>
<organism evidence="8 9">
    <name type="scientific">Desulfotomaculum copahuensis</name>
    <dbReference type="NCBI Taxonomy" id="1838280"/>
    <lineage>
        <taxon>Bacteria</taxon>
        <taxon>Bacillati</taxon>
        <taxon>Bacillota</taxon>
        <taxon>Clostridia</taxon>
        <taxon>Eubacteriales</taxon>
        <taxon>Desulfotomaculaceae</taxon>
        <taxon>Desulfotomaculum</taxon>
    </lineage>
</organism>
<dbReference type="AlphaFoldDB" id="A0A1B7LEE0"/>
<dbReference type="EMBL" id="LYVF01000163">
    <property type="protein sequence ID" value="OAT81653.1"/>
    <property type="molecule type" value="Genomic_DNA"/>
</dbReference>
<dbReference type="GO" id="GO:0050660">
    <property type="term" value="F:flavin adenine dinucleotide binding"/>
    <property type="evidence" value="ECO:0007669"/>
    <property type="project" value="InterPro"/>
</dbReference>
<proteinExistence type="inferred from homology"/>
<gene>
    <name evidence="8" type="ORF">A6M21_10615</name>
</gene>
<protein>
    <submittedName>
        <fullName evidence="8">Electron transfer flavoprotein subunit alpha</fullName>
    </submittedName>
</protein>
<dbReference type="Proteomes" id="UP000078532">
    <property type="component" value="Unassembled WGS sequence"/>
</dbReference>
<comment type="caution">
    <text evidence="8">The sequence shown here is derived from an EMBL/GenBank/DDBJ whole genome shotgun (WGS) entry which is preliminary data.</text>
</comment>
<dbReference type="GO" id="GO:0009055">
    <property type="term" value="F:electron transfer activity"/>
    <property type="evidence" value="ECO:0007669"/>
    <property type="project" value="InterPro"/>
</dbReference>
<dbReference type="InterPro" id="IPR018206">
    <property type="entry name" value="ETF_asu_C_CS"/>
</dbReference>
<evidence type="ECO:0000259" key="7">
    <source>
        <dbReference type="SMART" id="SM00893"/>
    </source>
</evidence>
<dbReference type="SUPFAM" id="SSF52402">
    <property type="entry name" value="Adenine nucleotide alpha hydrolases-like"/>
    <property type="match status" value="1"/>
</dbReference>
<keyword evidence="3" id="KW-0285">Flavoprotein</keyword>
<evidence type="ECO:0000313" key="9">
    <source>
        <dbReference type="Proteomes" id="UP000078532"/>
    </source>
</evidence>
<dbReference type="PANTHER" id="PTHR43153:SF1">
    <property type="entry name" value="ELECTRON TRANSFER FLAVOPROTEIN SUBUNIT ALPHA, MITOCHONDRIAL"/>
    <property type="match status" value="1"/>
</dbReference>
<dbReference type="CDD" id="cd01715">
    <property type="entry name" value="ETF_alpha"/>
    <property type="match status" value="1"/>
</dbReference>
<feature type="binding site" evidence="6">
    <location>
        <position position="298"/>
    </location>
    <ligand>
        <name>FAD</name>
        <dbReference type="ChEBI" id="CHEBI:57692"/>
    </ligand>
</feature>
<evidence type="ECO:0000256" key="3">
    <source>
        <dbReference type="ARBA" id="ARBA00022630"/>
    </source>
</evidence>
<dbReference type="Gene3D" id="3.40.50.1220">
    <property type="entry name" value="TPP-binding domain"/>
    <property type="match status" value="1"/>
</dbReference>
<dbReference type="PIRSF" id="PIRSF000089">
    <property type="entry name" value="Electra_flavoP_a"/>
    <property type="match status" value="1"/>
</dbReference>
<reference evidence="8 9" key="1">
    <citation type="submission" date="2016-04" db="EMBL/GenBank/DDBJ databases">
        <authorList>
            <person name="Evans L.H."/>
            <person name="Alamgir A."/>
            <person name="Owens N."/>
            <person name="Weber N.D."/>
            <person name="Virtaneva K."/>
            <person name="Barbian K."/>
            <person name="Babar A."/>
            <person name="Rosenke K."/>
        </authorList>
    </citation>
    <scope>NUCLEOTIDE SEQUENCE [LARGE SCALE GENOMIC DNA]</scope>
    <source>
        <strain evidence="8 9">LMa1</strain>
    </source>
</reference>
<evidence type="ECO:0000256" key="5">
    <source>
        <dbReference type="ARBA" id="ARBA00022982"/>
    </source>
</evidence>
<dbReference type="Pfam" id="PF01012">
    <property type="entry name" value="ETF"/>
    <property type="match status" value="1"/>
</dbReference>
<evidence type="ECO:0000313" key="8">
    <source>
        <dbReference type="EMBL" id="OAT81653.1"/>
    </source>
</evidence>
<comment type="similarity">
    <text evidence="1">Belongs to the ETF alpha-subunit/FixB family.</text>
</comment>
<feature type="binding site" evidence="6">
    <location>
        <begin position="260"/>
        <end position="264"/>
    </location>
    <ligand>
        <name>FAD</name>
        <dbReference type="ChEBI" id="CHEBI:57692"/>
    </ligand>
</feature>
<keyword evidence="9" id="KW-1185">Reference proteome</keyword>
<evidence type="ECO:0000256" key="1">
    <source>
        <dbReference type="ARBA" id="ARBA00005817"/>
    </source>
</evidence>
<dbReference type="SUPFAM" id="SSF52467">
    <property type="entry name" value="DHS-like NAD/FAD-binding domain"/>
    <property type="match status" value="1"/>
</dbReference>
<feature type="domain" description="Electron transfer flavoprotein alpha/beta-subunit N-terminal" evidence="7">
    <location>
        <begin position="9"/>
        <end position="197"/>
    </location>
</feature>
<keyword evidence="4 6" id="KW-0274">FAD</keyword>
<dbReference type="OrthoDB" id="9770286at2"/>
<feature type="binding site" evidence="6">
    <location>
        <begin position="246"/>
        <end position="247"/>
    </location>
    <ligand>
        <name>FAD</name>
        <dbReference type="ChEBI" id="CHEBI:57692"/>
    </ligand>
</feature>
<dbReference type="RefSeq" id="WP_066668421.1">
    <property type="nucleotide sequence ID" value="NZ_LYVF01000163.1"/>
</dbReference>